<proteinExistence type="predicted"/>
<sequence length="32" mass="3512">QKKPNSMTARTELLVPAAEAALEGTQYQPVIR</sequence>
<organism evidence="1 2">
    <name type="scientific">Metapseudomonas otitidis</name>
    <dbReference type="NCBI Taxonomy" id="319939"/>
    <lineage>
        <taxon>Bacteria</taxon>
        <taxon>Pseudomonadati</taxon>
        <taxon>Pseudomonadota</taxon>
        <taxon>Gammaproteobacteria</taxon>
        <taxon>Pseudomonadales</taxon>
        <taxon>Pseudomonadaceae</taxon>
        <taxon>Metapseudomonas</taxon>
    </lineage>
</organism>
<accession>A0A7X3KXB7</accession>
<dbReference type="Proteomes" id="UP000461288">
    <property type="component" value="Unassembled WGS sequence"/>
</dbReference>
<comment type="caution">
    <text evidence="1">The sequence shown here is derived from an EMBL/GenBank/DDBJ whole genome shotgun (WGS) entry which is preliminary data.</text>
</comment>
<dbReference type="EMBL" id="WTFN01000597">
    <property type="protein sequence ID" value="MWK60546.1"/>
    <property type="molecule type" value="Genomic_DNA"/>
</dbReference>
<reference evidence="1 2" key="1">
    <citation type="submission" date="2019-12" db="EMBL/GenBank/DDBJ databases">
        <title>Draft genome sequence of Pseudomonas otitidis recovered from a chicken carcass.</title>
        <authorList>
            <person name="Vieira T.R."/>
            <person name="Oliviera E.F.C."/>
            <person name="Silva N.M.V."/>
            <person name="Sambrano G.E."/>
            <person name="Cibulski S.P."/>
            <person name="Cardoso M.R.I."/>
        </authorList>
    </citation>
    <scope>NUCLEOTIDE SEQUENCE [LARGE SCALE GENOMIC DNA]</scope>
    <source>
        <strain evidence="1 2">25_K</strain>
    </source>
</reference>
<name>A0A7X3KXB7_9GAMM</name>
<evidence type="ECO:0000313" key="2">
    <source>
        <dbReference type="Proteomes" id="UP000461288"/>
    </source>
</evidence>
<protein>
    <submittedName>
        <fullName evidence="1">Dipicolinate synthase subunit B</fullName>
    </submittedName>
</protein>
<feature type="non-terminal residue" evidence="1">
    <location>
        <position position="1"/>
    </location>
</feature>
<evidence type="ECO:0000313" key="1">
    <source>
        <dbReference type="EMBL" id="MWK60546.1"/>
    </source>
</evidence>
<gene>
    <name evidence="1" type="primary">spoVFB</name>
    <name evidence="1" type="synonym">dpaB</name>
    <name evidence="1" type="ORF">GO594_31740</name>
</gene>
<dbReference type="AlphaFoldDB" id="A0A7X3KXB7"/>